<sequence>MTDSHLDDDTRTVLLQPNPAVMATLRKDGSPVTVPTWYRLVEGDRIHLNLDAGRVRLQHLRRDPRVALSVIASEDWYTHASIQGRVVEIADDPDLSGIDALSTHYTGEPYPVRDRARVDAWVEIDHVHVWGQLRES</sequence>
<dbReference type="PANTHER" id="PTHR35176">
    <property type="entry name" value="HEME OXYGENASE HI_0854-RELATED"/>
    <property type="match status" value="1"/>
</dbReference>
<name>A0A365P6T1_9ACTN</name>
<dbReference type="InterPro" id="IPR019920">
    <property type="entry name" value="F420-binding_dom_put"/>
</dbReference>
<dbReference type="InterPro" id="IPR011576">
    <property type="entry name" value="Pyridox_Oxase_N"/>
</dbReference>
<protein>
    <submittedName>
        <fullName evidence="3">PPOX class F420-dependent oxidoreductase</fullName>
    </submittedName>
</protein>
<dbReference type="Proteomes" id="UP000252187">
    <property type="component" value="Unassembled WGS sequence"/>
</dbReference>
<dbReference type="GO" id="GO:0070967">
    <property type="term" value="F:coenzyme F420 binding"/>
    <property type="evidence" value="ECO:0007669"/>
    <property type="project" value="TreeGrafter"/>
</dbReference>
<dbReference type="Gene3D" id="2.30.110.10">
    <property type="entry name" value="Electron Transport, Fmn-binding Protein, Chain A"/>
    <property type="match status" value="1"/>
</dbReference>
<proteinExistence type="predicted"/>
<accession>A0A365P6T1</accession>
<feature type="domain" description="Pyridoxamine 5'-phosphate oxidase N-terminal" evidence="2">
    <location>
        <begin position="7"/>
        <end position="130"/>
    </location>
</feature>
<dbReference type="EMBL" id="QNTT01000068">
    <property type="protein sequence ID" value="RBA31167.1"/>
    <property type="molecule type" value="Genomic_DNA"/>
</dbReference>
<organism evidence="3 4">
    <name type="scientific">Dietzia maris</name>
    <dbReference type="NCBI Taxonomy" id="37915"/>
    <lineage>
        <taxon>Bacteria</taxon>
        <taxon>Bacillati</taxon>
        <taxon>Actinomycetota</taxon>
        <taxon>Actinomycetes</taxon>
        <taxon>Mycobacteriales</taxon>
        <taxon>Dietziaceae</taxon>
        <taxon>Dietzia</taxon>
    </lineage>
</organism>
<dbReference type="SUPFAM" id="SSF50475">
    <property type="entry name" value="FMN-binding split barrel"/>
    <property type="match status" value="1"/>
</dbReference>
<dbReference type="Pfam" id="PF01243">
    <property type="entry name" value="PNPOx_N"/>
    <property type="match status" value="1"/>
</dbReference>
<evidence type="ECO:0000259" key="2">
    <source>
        <dbReference type="Pfam" id="PF01243"/>
    </source>
</evidence>
<dbReference type="InterPro" id="IPR012349">
    <property type="entry name" value="Split_barrel_FMN-bd"/>
</dbReference>
<comment type="caution">
    <text evidence="3">The sequence shown here is derived from an EMBL/GenBank/DDBJ whole genome shotgun (WGS) entry which is preliminary data.</text>
</comment>
<evidence type="ECO:0000313" key="4">
    <source>
        <dbReference type="Proteomes" id="UP000252187"/>
    </source>
</evidence>
<evidence type="ECO:0000256" key="1">
    <source>
        <dbReference type="ARBA" id="ARBA00023002"/>
    </source>
</evidence>
<dbReference type="GO" id="GO:0016627">
    <property type="term" value="F:oxidoreductase activity, acting on the CH-CH group of donors"/>
    <property type="evidence" value="ECO:0007669"/>
    <property type="project" value="TreeGrafter"/>
</dbReference>
<reference evidence="3 4" key="1">
    <citation type="submission" date="2018-06" db="EMBL/GenBank/DDBJ databases">
        <title>Whole genome sequencing of four bacterial strains from South Shetland trench revealing bio-synthetic gene clusters.</title>
        <authorList>
            <person name="Abdel-Mageed W.M."/>
            <person name="Lehri B."/>
            <person name="Jarmusch S.A."/>
            <person name="Miranda K."/>
            <person name="Goodfellow M."/>
            <person name="Jaspars M."/>
            <person name="Karlyshev A.V."/>
        </authorList>
    </citation>
    <scope>NUCLEOTIDE SEQUENCE [LARGE SCALE GENOMIC DNA]</scope>
    <source>
        <strain evidence="3 4">SST1</strain>
    </source>
</reference>
<evidence type="ECO:0000313" key="3">
    <source>
        <dbReference type="EMBL" id="RBA31167.1"/>
    </source>
</evidence>
<dbReference type="GO" id="GO:0005829">
    <property type="term" value="C:cytosol"/>
    <property type="evidence" value="ECO:0007669"/>
    <property type="project" value="TreeGrafter"/>
</dbReference>
<dbReference type="InterPro" id="IPR052019">
    <property type="entry name" value="F420H2_bilvrd_red/Heme_oxyg"/>
</dbReference>
<dbReference type="NCBIfam" id="TIGR03618">
    <property type="entry name" value="Rv1155_F420"/>
    <property type="match status" value="1"/>
</dbReference>
<keyword evidence="1" id="KW-0560">Oxidoreductase</keyword>
<dbReference type="AlphaFoldDB" id="A0A365P6T1"/>
<gene>
    <name evidence="3" type="ORF">DQ226_16205</name>
</gene>
<dbReference type="PANTHER" id="PTHR35176:SF6">
    <property type="entry name" value="HEME OXYGENASE HI_0854-RELATED"/>
    <property type="match status" value="1"/>
</dbReference>